<organism evidence="1 2">
    <name type="scientific">Trichinella nativa</name>
    <dbReference type="NCBI Taxonomy" id="6335"/>
    <lineage>
        <taxon>Eukaryota</taxon>
        <taxon>Metazoa</taxon>
        <taxon>Ecdysozoa</taxon>
        <taxon>Nematoda</taxon>
        <taxon>Enoplea</taxon>
        <taxon>Dorylaimia</taxon>
        <taxon>Trichinellida</taxon>
        <taxon>Trichinellidae</taxon>
        <taxon>Trichinella</taxon>
    </lineage>
</organism>
<keyword evidence="2" id="KW-1185">Reference proteome</keyword>
<evidence type="ECO:0000313" key="2">
    <source>
        <dbReference type="Proteomes" id="UP000054721"/>
    </source>
</evidence>
<protein>
    <submittedName>
        <fullName evidence="1">Uncharacterized protein</fullName>
    </submittedName>
</protein>
<sequence>MCPCYMLEHLLVICPGVVWQGPQRNGGVFLILHILTSACCHLSF</sequence>
<dbReference type="AlphaFoldDB" id="A0A0V1KIW8"/>
<gene>
    <name evidence="1" type="ORF">T02_14792</name>
</gene>
<proteinExistence type="predicted"/>
<comment type="caution">
    <text evidence="1">The sequence shown here is derived from an EMBL/GenBank/DDBJ whole genome shotgun (WGS) entry which is preliminary data.</text>
</comment>
<dbReference type="EMBL" id="JYDW01001089">
    <property type="protein sequence ID" value="KRZ47241.1"/>
    <property type="molecule type" value="Genomic_DNA"/>
</dbReference>
<name>A0A0V1KIW8_9BILA</name>
<accession>A0A0V1KIW8</accession>
<reference evidence="1 2" key="1">
    <citation type="submission" date="2015-05" db="EMBL/GenBank/DDBJ databases">
        <title>Evolution of Trichinella species and genotypes.</title>
        <authorList>
            <person name="Korhonen P.K."/>
            <person name="Edoardo P."/>
            <person name="Giuseppe L.R."/>
            <person name="Gasser R.B."/>
        </authorList>
    </citation>
    <scope>NUCLEOTIDE SEQUENCE [LARGE SCALE GENOMIC DNA]</scope>
    <source>
        <strain evidence="1">ISS10</strain>
    </source>
</reference>
<evidence type="ECO:0000313" key="1">
    <source>
        <dbReference type="EMBL" id="KRZ47241.1"/>
    </source>
</evidence>
<dbReference type="Proteomes" id="UP000054721">
    <property type="component" value="Unassembled WGS sequence"/>
</dbReference>